<keyword evidence="2" id="KW-0805">Transcription regulation</keyword>
<reference evidence="7 8" key="1">
    <citation type="journal article" date="2014" name="Nature">
        <title>An environmental bacterial taxon with a large and distinct metabolic repertoire.</title>
        <authorList>
            <person name="Wilson M.C."/>
            <person name="Mori T."/>
            <person name="Ruckert C."/>
            <person name="Uria A.R."/>
            <person name="Helf M.J."/>
            <person name="Takada K."/>
            <person name="Gernert C."/>
            <person name="Steffens U.A."/>
            <person name="Heycke N."/>
            <person name="Schmitt S."/>
            <person name="Rinke C."/>
            <person name="Helfrich E.J."/>
            <person name="Brachmann A.O."/>
            <person name="Gurgui C."/>
            <person name="Wakimoto T."/>
            <person name="Kracht M."/>
            <person name="Crusemann M."/>
            <person name="Hentschel U."/>
            <person name="Abe I."/>
            <person name="Matsunaga S."/>
            <person name="Kalinowski J."/>
            <person name="Takeyama H."/>
            <person name="Piel J."/>
        </authorList>
    </citation>
    <scope>NUCLEOTIDE SEQUENCE [LARGE SCALE GENOMIC DNA]</scope>
    <source>
        <strain evidence="8">TSY1</strain>
    </source>
</reference>
<dbReference type="Gene3D" id="1.10.10.10">
    <property type="entry name" value="Winged helix-like DNA-binding domain superfamily/Winged helix DNA-binding domain"/>
    <property type="match status" value="1"/>
</dbReference>
<evidence type="ECO:0000256" key="3">
    <source>
        <dbReference type="ARBA" id="ARBA00023082"/>
    </source>
</evidence>
<dbReference type="Proteomes" id="UP000019141">
    <property type="component" value="Unassembled WGS sequence"/>
</dbReference>
<evidence type="ECO:0000313" key="7">
    <source>
        <dbReference type="EMBL" id="ETW97498.1"/>
    </source>
</evidence>
<feature type="domain" description="RNA polymerase sigma-70 region 2" evidence="6">
    <location>
        <begin position="74"/>
        <end position="139"/>
    </location>
</feature>
<accession>W4LHB3</accession>
<evidence type="ECO:0000256" key="4">
    <source>
        <dbReference type="ARBA" id="ARBA00023125"/>
    </source>
</evidence>
<comment type="caution">
    <text evidence="7">The sequence shown here is derived from an EMBL/GenBank/DDBJ whole genome shotgun (WGS) entry which is preliminary data.</text>
</comment>
<dbReference type="InterPro" id="IPR007627">
    <property type="entry name" value="RNA_pol_sigma70_r2"/>
</dbReference>
<keyword evidence="4" id="KW-0238">DNA-binding</keyword>
<evidence type="ECO:0000256" key="2">
    <source>
        <dbReference type="ARBA" id="ARBA00023015"/>
    </source>
</evidence>
<dbReference type="EMBL" id="AZHW01000657">
    <property type="protein sequence ID" value="ETW97498.1"/>
    <property type="molecule type" value="Genomic_DNA"/>
</dbReference>
<protein>
    <recommendedName>
        <fullName evidence="6">RNA polymerase sigma-70 region 2 domain-containing protein</fullName>
    </recommendedName>
</protein>
<gene>
    <name evidence="7" type="ORF">ETSY1_22455</name>
</gene>
<dbReference type="GO" id="GO:0003677">
    <property type="term" value="F:DNA binding"/>
    <property type="evidence" value="ECO:0007669"/>
    <property type="project" value="UniProtKB-KW"/>
</dbReference>
<dbReference type="InterPro" id="IPR013324">
    <property type="entry name" value="RNA_pol_sigma_r3/r4-like"/>
</dbReference>
<organism evidence="7 8">
    <name type="scientific">Entotheonella factor</name>
    <dbReference type="NCBI Taxonomy" id="1429438"/>
    <lineage>
        <taxon>Bacteria</taxon>
        <taxon>Pseudomonadati</taxon>
        <taxon>Nitrospinota/Tectimicrobiota group</taxon>
        <taxon>Candidatus Tectimicrobiota</taxon>
        <taxon>Candidatus Entotheonellia</taxon>
        <taxon>Candidatus Entotheonellales</taxon>
        <taxon>Candidatus Entotheonellaceae</taxon>
        <taxon>Candidatus Entotheonella</taxon>
    </lineage>
</organism>
<dbReference type="InterPro" id="IPR014284">
    <property type="entry name" value="RNA_pol_sigma-70_dom"/>
</dbReference>
<keyword evidence="8" id="KW-1185">Reference proteome</keyword>
<dbReference type="GO" id="GO:0016987">
    <property type="term" value="F:sigma factor activity"/>
    <property type="evidence" value="ECO:0007669"/>
    <property type="project" value="UniProtKB-KW"/>
</dbReference>
<dbReference type="Pfam" id="PF04542">
    <property type="entry name" value="Sigma70_r2"/>
    <property type="match status" value="1"/>
</dbReference>
<keyword evidence="3" id="KW-0731">Sigma factor</keyword>
<dbReference type="PANTHER" id="PTHR43133">
    <property type="entry name" value="RNA POLYMERASE ECF-TYPE SIGMA FACTO"/>
    <property type="match status" value="1"/>
</dbReference>
<evidence type="ECO:0000259" key="6">
    <source>
        <dbReference type="Pfam" id="PF04542"/>
    </source>
</evidence>
<keyword evidence="5" id="KW-0804">Transcription</keyword>
<dbReference type="HOGENOM" id="CLU_1188198_0_0_7"/>
<dbReference type="InterPro" id="IPR013325">
    <property type="entry name" value="RNA_pol_sigma_r2"/>
</dbReference>
<comment type="similarity">
    <text evidence="1">Belongs to the sigma-70 factor family. ECF subfamily.</text>
</comment>
<dbReference type="Gene3D" id="1.10.1740.10">
    <property type="match status" value="1"/>
</dbReference>
<dbReference type="AlphaFoldDB" id="W4LHB3"/>
<dbReference type="InterPro" id="IPR039425">
    <property type="entry name" value="RNA_pol_sigma-70-like"/>
</dbReference>
<dbReference type="PANTHER" id="PTHR43133:SF8">
    <property type="entry name" value="RNA POLYMERASE SIGMA FACTOR HI_1459-RELATED"/>
    <property type="match status" value="1"/>
</dbReference>
<evidence type="ECO:0000256" key="5">
    <source>
        <dbReference type="ARBA" id="ARBA00023163"/>
    </source>
</evidence>
<evidence type="ECO:0000256" key="1">
    <source>
        <dbReference type="ARBA" id="ARBA00010641"/>
    </source>
</evidence>
<dbReference type="SUPFAM" id="SSF88946">
    <property type="entry name" value="Sigma2 domain of RNA polymerase sigma factors"/>
    <property type="match status" value="1"/>
</dbReference>
<dbReference type="GO" id="GO:0006352">
    <property type="term" value="P:DNA-templated transcription initiation"/>
    <property type="evidence" value="ECO:0007669"/>
    <property type="project" value="InterPro"/>
</dbReference>
<dbReference type="NCBIfam" id="TIGR02937">
    <property type="entry name" value="sigma70-ECF"/>
    <property type="match status" value="1"/>
</dbReference>
<sequence length="233" mass="25708">MKADALRDQLLSWASRDTAAMPIGNLHRKIWQQVRPHLAIAPDSRSPGTPGTMPARELARRLARGEAAAFDALVGMYAGKLLGNAQRSLNPADAEDVVQDAFVVVVKKASELAAHPNLSGFLFQTLRYLIVDRLRQQERQRLSSANIEIQQSDEQADDVAAAVIRQEDMDRVAQALHEVCNPLEQEVKALALEGHAASDIARQLDITANHARVIKHRAIEKLRDALEVGHEDD</sequence>
<name>W4LHB3_ENTF1</name>
<evidence type="ECO:0000313" key="8">
    <source>
        <dbReference type="Proteomes" id="UP000019141"/>
    </source>
</evidence>
<dbReference type="SUPFAM" id="SSF88659">
    <property type="entry name" value="Sigma3 and sigma4 domains of RNA polymerase sigma factors"/>
    <property type="match status" value="1"/>
</dbReference>
<proteinExistence type="inferred from homology"/>
<dbReference type="InterPro" id="IPR036388">
    <property type="entry name" value="WH-like_DNA-bd_sf"/>
</dbReference>